<dbReference type="InterPro" id="IPR010035">
    <property type="entry name" value="Thi_S"/>
</dbReference>
<dbReference type="PANTHER" id="PTHR34472">
    <property type="entry name" value="SULFUR CARRIER PROTEIN THIS"/>
    <property type="match status" value="1"/>
</dbReference>
<sequence length="72" mass="7271">MTVEPAHTISVNGEPRPLAAGTTVAALIATMTSATKGVAVAVNEDVVPRSKWASTLLDAGDRVEVLTAVQGG</sequence>
<dbReference type="NCBIfam" id="TIGR01683">
    <property type="entry name" value="thiS"/>
    <property type="match status" value="1"/>
</dbReference>
<dbReference type="Pfam" id="PF02597">
    <property type="entry name" value="ThiS"/>
    <property type="match status" value="1"/>
</dbReference>
<dbReference type="SUPFAM" id="SSF54285">
    <property type="entry name" value="MoaD/ThiS"/>
    <property type="match status" value="1"/>
</dbReference>
<dbReference type="PANTHER" id="PTHR34472:SF1">
    <property type="entry name" value="SULFUR CARRIER PROTEIN THIS"/>
    <property type="match status" value="1"/>
</dbReference>
<name>A0ABP9GWA5_9ACTN</name>
<protein>
    <submittedName>
        <fullName evidence="1">Sulfur carrier protein ThiS</fullName>
    </submittedName>
</protein>
<dbReference type="Gene3D" id="3.10.20.30">
    <property type="match status" value="1"/>
</dbReference>
<gene>
    <name evidence="1" type="primary">thiS</name>
    <name evidence="1" type="ORF">GCM10023205_15400</name>
</gene>
<dbReference type="InterPro" id="IPR012675">
    <property type="entry name" value="Beta-grasp_dom_sf"/>
</dbReference>
<dbReference type="CDD" id="cd00565">
    <property type="entry name" value="Ubl_ThiS"/>
    <property type="match status" value="1"/>
</dbReference>
<dbReference type="InterPro" id="IPR016155">
    <property type="entry name" value="Mopterin_synth/thiamin_S_b"/>
</dbReference>
<evidence type="ECO:0000313" key="2">
    <source>
        <dbReference type="Proteomes" id="UP001500466"/>
    </source>
</evidence>
<proteinExistence type="predicted"/>
<dbReference type="EMBL" id="BAABHS010000004">
    <property type="protein sequence ID" value="GAA4954565.1"/>
    <property type="molecule type" value="Genomic_DNA"/>
</dbReference>
<comment type="caution">
    <text evidence="1">The sequence shown here is derived from an EMBL/GenBank/DDBJ whole genome shotgun (WGS) entry which is preliminary data.</text>
</comment>
<keyword evidence="2" id="KW-1185">Reference proteome</keyword>
<dbReference type="Proteomes" id="UP001500466">
    <property type="component" value="Unassembled WGS sequence"/>
</dbReference>
<reference evidence="2" key="1">
    <citation type="journal article" date="2019" name="Int. J. Syst. Evol. Microbiol.">
        <title>The Global Catalogue of Microorganisms (GCM) 10K type strain sequencing project: providing services to taxonomists for standard genome sequencing and annotation.</title>
        <authorList>
            <consortium name="The Broad Institute Genomics Platform"/>
            <consortium name="The Broad Institute Genome Sequencing Center for Infectious Disease"/>
            <person name="Wu L."/>
            <person name="Ma J."/>
        </authorList>
    </citation>
    <scope>NUCLEOTIDE SEQUENCE [LARGE SCALE GENOMIC DNA]</scope>
    <source>
        <strain evidence="2">JCM 17986</strain>
    </source>
</reference>
<dbReference type="InterPro" id="IPR003749">
    <property type="entry name" value="ThiS/MoaD-like"/>
</dbReference>
<organism evidence="1 2">
    <name type="scientific">Yinghuangia aomiensis</name>
    <dbReference type="NCBI Taxonomy" id="676205"/>
    <lineage>
        <taxon>Bacteria</taxon>
        <taxon>Bacillati</taxon>
        <taxon>Actinomycetota</taxon>
        <taxon>Actinomycetes</taxon>
        <taxon>Kitasatosporales</taxon>
        <taxon>Streptomycetaceae</taxon>
        <taxon>Yinghuangia</taxon>
    </lineage>
</organism>
<accession>A0ABP9GWA5</accession>
<dbReference type="RefSeq" id="WP_345674539.1">
    <property type="nucleotide sequence ID" value="NZ_BAABHS010000004.1"/>
</dbReference>
<evidence type="ECO:0000313" key="1">
    <source>
        <dbReference type="EMBL" id="GAA4954565.1"/>
    </source>
</evidence>